<dbReference type="Proteomes" id="UP001195483">
    <property type="component" value="Unassembled WGS sequence"/>
</dbReference>
<evidence type="ECO:0000256" key="3">
    <source>
        <dbReference type="ARBA" id="ARBA00022692"/>
    </source>
</evidence>
<feature type="non-terminal residue" evidence="12">
    <location>
        <position position="119"/>
    </location>
</feature>
<feature type="non-terminal residue" evidence="12">
    <location>
        <position position="1"/>
    </location>
</feature>
<keyword evidence="2" id="KW-0813">Transport</keyword>
<keyword evidence="7" id="KW-0675">Receptor</keyword>
<evidence type="ECO:0000313" key="13">
    <source>
        <dbReference type="Proteomes" id="UP001195483"/>
    </source>
</evidence>
<sequence>DSKVDPYTKMWKFMQEHADSVFVSDSNLGWDKVKNEKGKYAFLLESAMNNYYNQRKPCKTMKVGRNLDQKGYGVATPKGSDLRQPLNIAILELREYGDLLKLEQKWWISKGQCHSGDSG</sequence>
<evidence type="ECO:0000256" key="7">
    <source>
        <dbReference type="ARBA" id="ARBA00023170"/>
    </source>
</evidence>
<dbReference type="EMBL" id="JAEAOA010002067">
    <property type="protein sequence ID" value="KAK3594280.1"/>
    <property type="molecule type" value="Genomic_DNA"/>
</dbReference>
<evidence type="ECO:0000256" key="5">
    <source>
        <dbReference type="ARBA" id="ARBA00023065"/>
    </source>
</evidence>
<evidence type="ECO:0000259" key="11">
    <source>
        <dbReference type="SMART" id="SM00079"/>
    </source>
</evidence>
<name>A0AAE0SMI4_9BIVA</name>
<dbReference type="InterPro" id="IPR001320">
    <property type="entry name" value="Iontro_rcpt_C"/>
</dbReference>
<evidence type="ECO:0000313" key="12">
    <source>
        <dbReference type="EMBL" id="KAK3594280.1"/>
    </source>
</evidence>
<keyword evidence="5" id="KW-0406">Ion transport</keyword>
<keyword evidence="4" id="KW-1133">Transmembrane helix</keyword>
<evidence type="ECO:0000256" key="6">
    <source>
        <dbReference type="ARBA" id="ARBA00023136"/>
    </source>
</evidence>
<comment type="subcellular location">
    <subcellularLocation>
        <location evidence="1">Membrane</location>
        <topology evidence="1">Multi-pass membrane protein</topology>
    </subcellularLocation>
</comment>
<keyword evidence="10" id="KW-0407">Ion channel</keyword>
<dbReference type="Gene3D" id="3.40.190.10">
    <property type="entry name" value="Periplasmic binding protein-like II"/>
    <property type="match status" value="2"/>
</dbReference>
<keyword evidence="8" id="KW-0325">Glycoprotein</keyword>
<dbReference type="AlphaFoldDB" id="A0AAE0SMI4"/>
<dbReference type="SUPFAM" id="SSF53850">
    <property type="entry name" value="Periplasmic binding protein-like II"/>
    <property type="match status" value="1"/>
</dbReference>
<evidence type="ECO:0000256" key="2">
    <source>
        <dbReference type="ARBA" id="ARBA00022448"/>
    </source>
</evidence>
<dbReference type="GO" id="GO:0015276">
    <property type="term" value="F:ligand-gated monoatomic ion channel activity"/>
    <property type="evidence" value="ECO:0007669"/>
    <property type="project" value="InterPro"/>
</dbReference>
<dbReference type="SMART" id="SM00079">
    <property type="entry name" value="PBPe"/>
    <property type="match status" value="1"/>
</dbReference>
<evidence type="ECO:0000256" key="1">
    <source>
        <dbReference type="ARBA" id="ARBA00004141"/>
    </source>
</evidence>
<accession>A0AAE0SMI4</accession>
<keyword evidence="9" id="KW-1071">Ligand-gated ion channel</keyword>
<reference evidence="12" key="1">
    <citation type="journal article" date="2021" name="Genome Biol. Evol.">
        <title>A High-Quality Reference Genome for a Parasitic Bivalve with Doubly Uniparental Inheritance (Bivalvia: Unionida).</title>
        <authorList>
            <person name="Smith C.H."/>
        </authorList>
    </citation>
    <scope>NUCLEOTIDE SEQUENCE</scope>
    <source>
        <strain evidence="12">CHS0354</strain>
    </source>
</reference>
<feature type="domain" description="Ionotropic glutamate receptor C-terminal" evidence="11">
    <location>
        <begin position="1"/>
        <end position="109"/>
    </location>
</feature>
<keyword evidence="6" id="KW-0472">Membrane</keyword>
<proteinExistence type="predicted"/>
<keyword evidence="13" id="KW-1185">Reference proteome</keyword>
<evidence type="ECO:0000256" key="4">
    <source>
        <dbReference type="ARBA" id="ARBA00022989"/>
    </source>
</evidence>
<keyword evidence="3" id="KW-0812">Transmembrane</keyword>
<organism evidence="12 13">
    <name type="scientific">Potamilus streckersoni</name>
    <dbReference type="NCBI Taxonomy" id="2493646"/>
    <lineage>
        <taxon>Eukaryota</taxon>
        <taxon>Metazoa</taxon>
        <taxon>Spiralia</taxon>
        <taxon>Lophotrochozoa</taxon>
        <taxon>Mollusca</taxon>
        <taxon>Bivalvia</taxon>
        <taxon>Autobranchia</taxon>
        <taxon>Heteroconchia</taxon>
        <taxon>Palaeoheterodonta</taxon>
        <taxon>Unionida</taxon>
        <taxon>Unionoidea</taxon>
        <taxon>Unionidae</taxon>
        <taxon>Ambleminae</taxon>
        <taxon>Lampsilini</taxon>
        <taxon>Potamilus</taxon>
    </lineage>
</organism>
<reference evidence="12" key="2">
    <citation type="journal article" date="2021" name="Genome Biol. Evol.">
        <title>Developing a high-quality reference genome for a parasitic bivalve with doubly uniparental inheritance (Bivalvia: Unionida).</title>
        <authorList>
            <person name="Smith C.H."/>
        </authorList>
    </citation>
    <scope>NUCLEOTIDE SEQUENCE</scope>
    <source>
        <strain evidence="12">CHS0354</strain>
        <tissue evidence="12">Mantle</tissue>
    </source>
</reference>
<comment type="caution">
    <text evidence="12">The sequence shown here is derived from an EMBL/GenBank/DDBJ whole genome shotgun (WGS) entry which is preliminary data.</text>
</comment>
<dbReference type="InterPro" id="IPR015683">
    <property type="entry name" value="Ionotropic_Glu_rcpt"/>
</dbReference>
<dbReference type="PANTHER" id="PTHR18966">
    <property type="entry name" value="IONOTROPIC GLUTAMATE RECEPTOR"/>
    <property type="match status" value="1"/>
</dbReference>
<evidence type="ECO:0000256" key="9">
    <source>
        <dbReference type="ARBA" id="ARBA00023286"/>
    </source>
</evidence>
<evidence type="ECO:0000256" key="10">
    <source>
        <dbReference type="ARBA" id="ARBA00023303"/>
    </source>
</evidence>
<protein>
    <recommendedName>
        <fullName evidence="11">Ionotropic glutamate receptor C-terminal domain-containing protein</fullName>
    </recommendedName>
</protein>
<dbReference type="FunFam" id="3.40.190.10:FF:000087">
    <property type="entry name" value="glutamate receptor 4 isoform X2"/>
    <property type="match status" value="1"/>
</dbReference>
<dbReference type="GO" id="GO:0016020">
    <property type="term" value="C:membrane"/>
    <property type="evidence" value="ECO:0007669"/>
    <property type="project" value="UniProtKB-SubCell"/>
</dbReference>
<gene>
    <name evidence="12" type="ORF">CHS0354_035179</name>
</gene>
<evidence type="ECO:0000256" key="8">
    <source>
        <dbReference type="ARBA" id="ARBA00023180"/>
    </source>
</evidence>
<reference evidence="12" key="3">
    <citation type="submission" date="2023-05" db="EMBL/GenBank/DDBJ databases">
        <authorList>
            <person name="Smith C.H."/>
        </authorList>
    </citation>
    <scope>NUCLEOTIDE SEQUENCE</scope>
    <source>
        <strain evidence="12">CHS0354</strain>
        <tissue evidence="12">Mantle</tissue>
    </source>
</reference>